<feature type="transmembrane region" description="Helical" evidence="6">
    <location>
        <begin position="75"/>
        <end position="93"/>
    </location>
</feature>
<evidence type="ECO:0000313" key="8">
    <source>
        <dbReference type="Proteomes" id="UP001524642"/>
    </source>
</evidence>
<gene>
    <name evidence="7" type="ORF">NRP21_16845</name>
</gene>
<comment type="subcellular location">
    <subcellularLocation>
        <location evidence="1">Cell membrane</location>
        <topology evidence="1">Multi-pass membrane protein</topology>
    </subcellularLocation>
</comment>
<dbReference type="InterPro" id="IPR019108">
    <property type="entry name" value="Caa3_assmbl_CtaG-rel"/>
</dbReference>
<evidence type="ECO:0000256" key="2">
    <source>
        <dbReference type="ARBA" id="ARBA00022475"/>
    </source>
</evidence>
<organism evidence="7 8">
    <name type="scientific">Roseomonas populi</name>
    <dbReference type="NCBI Taxonomy" id="3121582"/>
    <lineage>
        <taxon>Bacteria</taxon>
        <taxon>Pseudomonadati</taxon>
        <taxon>Pseudomonadota</taxon>
        <taxon>Alphaproteobacteria</taxon>
        <taxon>Acetobacterales</taxon>
        <taxon>Roseomonadaceae</taxon>
        <taxon>Roseomonas</taxon>
    </lineage>
</organism>
<keyword evidence="4 6" id="KW-1133">Transmembrane helix</keyword>
<feature type="transmembrane region" description="Helical" evidence="6">
    <location>
        <begin position="100"/>
        <end position="119"/>
    </location>
</feature>
<comment type="caution">
    <text evidence="7">The sequence shown here is derived from an EMBL/GenBank/DDBJ whole genome shotgun (WGS) entry which is preliminary data.</text>
</comment>
<protein>
    <submittedName>
        <fullName evidence="7">Cytochrome c oxidase assembly protein</fullName>
    </submittedName>
</protein>
<dbReference type="RefSeq" id="WP_257717390.1">
    <property type="nucleotide sequence ID" value="NZ_JANJOU010000015.1"/>
</dbReference>
<dbReference type="Proteomes" id="UP001524642">
    <property type="component" value="Unassembled WGS sequence"/>
</dbReference>
<sequence>MNRTDAVPFCGLPPLPGEAGWNTSPLLAGVLLAGLLIGWRLAADRRPLLAGWAVLAAALVSPLCSLAVALFSVRVGQHLLIMLVAAPLLAAAFRTRLAGPGALALSAALLAVALWFWHLPAPYALTFTSDIAWWAMHATLLGAAALFWAGVTRAPRADAALLSGLATAAQMGALGAFLTFAPRPLFAPHALTTLPWGLTPLEDQQLGGLLMWVPGGIAFAALALLALARALRAAPEQMEA</sequence>
<feature type="transmembrane region" description="Helical" evidence="6">
    <location>
        <begin position="209"/>
        <end position="228"/>
    </location>
</feature>
<evidence type="ECO:0000256" key="1">
    <source>
        <dbReference type="ARBA" id="ARBA00004651"/>
    </source>
</evidence>
<evidence type="ECO:0000256" key="6">
    <source>
        <dbReference type="SAM" id="Phobius"/>
    </source>
</evidence>
<dbReference type="EMBL" id="JANJOU010000015">
    <property type="protein sequence ID" value="MCR0983724.1"/>
    <property type="molecule type" value="Genomic_DNA"/>
</dbReference>
<name>A0ABT1X7N6_9PROT</name>
<evidence type="ECO:0000313" key="7">
    <source>
        <dbReference type="EMBL" id="MCR0983724.1"/>
    </source>
</evidence>
<keyword evidence="3 6" id="KW-0812">Transmembrane</keyword>
<proteinExistence type="predicted"/>
<reference evidence="7 8" key="1">
    <citation type="submission" date="2022-06" db="EMBL/GenBank/DDBJ databases">
        <title>Roseomonas CN29.</title>
        <authorList>
            <person name="Cheng Y."/>
            <person name="He X."/>
        </authorList>
    </citation>
    <scope>NUCLEOTIDE SEQUENCE [LARGE SCALE GENOMIC DNA]</scope>
    <source>
        <strain evidence="7 8">CN29</strain>
    </source>
</reference>
<feature type="transmembrane region" description="Helical" evidence="6">
    <location>
        <begin position="23"/>
        <end position="42"/>
    </location>
</feature>
<feature type="transmembrane region" description="Helical" evidence="6">
    <location>
        <begin position="161"/>
        <end position="181"/>
    </location>
</feature>
<keyword evidence="8" id="KW-1185">Reference proteome</keyword>
<keyword evidence="2" id="KW-1003">Cell membrane</keyword>
<evidence type="ECO:0000256" key="4">
    <source>
        <dbReference type="ARBA" id="ARBA00022989"/>
    </source>
</evidence>
<feature type="transmembrane region" description="Helical" evidence="6">
    <location>
        <begin position="49"/>
        <end position="69"/>
    </location>
</feature>
<evidence type="ECO:0000256" key="3">
    <source>
        <dbReference type="ARBA" id="ARBA00022692"/>
    </source>
</evidence>
<feature type="transmembrane region" description="Helical" evidence="6">
    <location>
        <begin position="131"/>
        <end position="149"/>
    </location>
</feature>
<accession>A0ABT1X7N6</accession>
<evidence type="ECO:0000256" key="5">
    <source>
        <dbReference type="ARBA" id="ARBA00023136"/>
    </source>
</evidence>
<dbReference type="Pfam" id="PF09678">
    <property type="entry name" value="Caa3_CtaG"/>
    <property type="match status" value="1"/>
</dbReference>
<keyword evidence="5 6" id="KW-0472">Membrane</keyword>